<proteinExistence type="inferred from homology"/>
<evidence type="ECO:0000256" key="4">
    <source>
        <dbReference type="SAM" id="MobiDB-lite"/>
    </source>
</evidence>
<evidence type="ECO:0000256" key="3">
    <source>
        <dbReference type="ARBA" id="ARBA00023315"/>
    </source>
</evidence>
<dbReference type="EMBL" id="QEAO01000011">
    <property type="protein sequence ID" value="TPX34890.1"/>
    <property type="molecule type" value="Genomic_DNA"/>
</dbReference>
<evidence type="ECO:0000256" key="2">
    <source>
        <dbReference type="ARBA" id="ARBA00022679"/>
    </source>
</evidence>
<dbReference type="CDD" id="cd03357">
    <property type="entry name" value="LbH_MAT_GAT"/>
    <property type="match status" value="1"/>
</dbReference>
<dbReference type="InterPro" id="IPR024688">
    <property type="entry name" value="Mac_dom"/>
</dbReference>
<keyword evidence="2" id="KW-0808">Transferase</keyword>
<dbReference type="PANTHER" id="PTHR23416">
    <property type="entry name" value="SIALIC ACID SYNTHASE-RELATED"/>
    <property type="match status" value="1"/>
</dbReference>
<dbReference type="Pfam" id="PF12464">
    <property type="entry name" value="Mac"/>
    <property type="match status" value="1"/>
</dbReference>
<dbReference type="GO" id="GO:0008374">
    <property type="term" value="F:O-acyltransferase activity"/>
    <property type="evidence" value="ECO:0007669"/>
    <property type="project" value="TreeGrafter"/>
</dbReference>
<protein>
    <recommendedName>
        <fullName evidence="5">Maltose/galactoside acetyltransferase domain-containing protein</fullName>
    </recommendedName>
</protein>
<comment type="similarity">
    <text evidence="1">Belongs to the transferase hexapeptide repeat family.</text>
</comment>
<dbReference type="InterPro" id="IPR011004">
    <property type="entry name" value="Trimer_LpxA-like_sf"/>
</dbReference>
<dbReference type="STRING" id="1806994.A0A507C033"/>
<dbReference type="AlphaFoldDB" id="A0A507C033"/>
<dbReference type="SMART" id="SM01266">
    <property type="entry name" value="Mac"/>
    <property type="match status" value="1"/>
</dbReference>
<dbReference type="SUPFAM" id="SSF51161">
    <property type="entry name" value="Trimeric LpxA-like enzymes"/>
    <property type="match status" value="1"/>
</dbReference>
<dbReference type="InterPro" id="IPR001451">
    <property type="entry name" value="Hexapep"/>
</dbReference>
<feature type="region of interest" description="Disordered" evidence="4">
    <location>
        <begin position="189"/>
        <end position="254"/>
    </location>
</feature>
<evidence type="ECO:0000256" key="1">
    <source>
        <dbReference type="ARBA" id="ARBA00007274"/>
    </source>
</evidence>
<dbReference type="OrthoDB" id="25818at2759"/>
<gene>
    <name evidence="6" type="ORF">SmJEL517_g02542</name>
</gene>
<dbReference type="GeneID" id="42003767"/>
<dbReference type="PANTHER" id="PTHR23416:SF23">
    <property type="entry name" value="ACETYLTRANSFERASE C18B11.09C-RELATED"/>
    <property type="match status" value="1"/>
</dbReference>
<keyword evidence="7" id="KW-1185">Reference proteome</keyword>
<evidence type="ECO:0000313" key="7">
    <source>
        <dbReference type="Proteomes" id="UP000319731"/>
    </source>
</evidence>
<dbReference type="Proteomes" id="UP000319731">
    <property type="component" value="Unassembled WGS sequence"/>
</dbReference>
<evidence type="ECO:0000313" key="6">
    <source>
        <dbReference type="EMBL" id="TPX34890.1"/>
    </source>
</evidence>
<dbReference type="GO" id="GO:0016407">
    <property type="term" value="F:acetyltransferase activity"/>
    <property type="evidence" value="ECO:0007669"/>
    <property type="project" value="InterPro"/>
</dbReference>
<comment type="caution">
    <text evidence="6">The sequence shown here is derived from an EMBL/GenBank/DDBJ whole genome shotgun (WGS) entry which is preliminary data.</text>
</comment>
<feature type="domain" description="Maltose/galactoside acetyltransferase" evidence="5">
    <location>
        <begin position="7"/>
        <end position="60"/>
    </location>
</feature>
<dbReference type="FunFam" id="2.160.10.10:FF:000025">
    <property type="entry name" value="Hexapeptide-repeat containing-acetyltransferase"/>
    <property type="match status" value="1"/>
</dbReference>
<dbReference type="PROSITE" id="PS00101">
    <property type="entry name" value="HEXAPEP_TRANSFERASES"/>
    <property type="match status" value="1"/>
</dbReference>
<name>A0A507C033_9FUNG</name>
<evidence type="ECO:0000259" key="5">
    <source>
        <dbReference type="SMART" id="SM01266"/>
    </source>
</evidence>
<dbReference type="Gene3D" id="2.160.10.10">
    <property type="entry name" value="Hexapeptide repeat proteins"/>
    <property type="match status" value="1"/>
</dbReference>
<dbReference type="InterPro" id="IPR018357">
    <property type="entry name" value="Hexapep_transf_CS"/>
</dbReference>
<dbReference type="Pfam" id="PF00132">
    <property type="entry name" value="Hexapep"/>
    <property type="match status" value="1"/>
</dbReference>
<dbReference type="RefSeq" id="XP_031025528.1">
    <property type="nucleotide sequence ID" value="XM_031168470.1"/>
</dbReference>
<keyword evidence="3" id="KW-0012">Acyltransferase</keyword>
<feature type="compositionally biased region" description="Basic and acidic residues" evidence="4">
    <location>
        <begin position="189"/>
        <end position="214"/>
    </location>
</feature>
<reference evidence="6 7" key="1">
    <citation type="journal article" date="2019" name="Sci. Rep.">
        <title>Comparative genomics of chytrid fungi reveal insights into the obligate biotrophic and pathogenic lifestyle of Synchytrium endobioticum.</title>
        <authorList>
            <person name="van de Vossenberg B.T.L.H."/>
            <person name="Warris S."/>
            <person name="Nguyen H.D.T."/>
            <person name="van Gent-Pelzer M.P.E."/>
            <person name="Joly D.L."/>
            <person name="van de Geest H.C."/>
            <person name="Bonants P.J.M."/>
            <person name="Smith D.S."/>
            <person name="Levesque C.A."/>
            <person name="van der Lee T.A.J."/>
        </authorList>
    </citation>
    <scope>NUCLEOTIDE SEQUENCE [LARGE SCALE GENOMIC DNA]</scope>
    <source>
        <strain evidence="6 7">JEL517</strain>
    </source>
</reference>
<organism evidence="6 7">
    <name type="scientific">Synchytrium microbalum</name>
    <dbReference type="NCBI Taxonomy" id="1806994"/>
    <lineage>
        <taxon>Eukaryota</taxon>
        <taxon>Fungi</taxon>
        <taxon>Fungi incertae sedis</taxon>
        <taxon>Chytridiomycota</taxon>
        <taxon>Chytridiomycota incertae sedis</taxon>
        <taxon>Chytridiomycetes</taxon>
        <taxon>Synchytriales</taxon>
        <taxon>Synchytriaceae</taxon>
        <taxon>Synchytrium</taxon>
    </lineage>
</organism>
<dbReference type="InterPro" id="IPR051159">
    <property type="entry name" value="Hexapeptide_acetyltransf"/>
</dbReference>
<sequence>MGKKTEKEKALAGELYNANDKELVDDREACKKLIRKYNHPDREREELPKILKELLVDDGKTDPPFIEPPFYCDYGYNITYGKNVYMNHNCIILDCNKVTIGDNVMFAPNVAIYAATHPLEAEIRRDMGPELAFPVTIGSDVWIGGNSVILPGVTIGDGAVVGAGSVVTKDVAPYTVVVGNPAHFLKDIPREKEKKPVSKKKADEKKVEEKKAEEAEVTEEAEKEAPKKRTSKKKSSDETEEPEKEAPKKKKPKK</sequence>
<accession>A0A507C033</accession>